<reference evidence="2" key="1">
    <citation type="submission" date="2023-03" db="EMBL/GenBank/DDBJ databases">
        <title>Massive genome expansion in bonnet fungi (Mycena s.s.) driven by repeated elements and novel gene families across ecological guilds.</title>
        <authorList>
            <consortium name="Lawrence Berkeley National Laboratory"/>
            <person name="Harder C.B."/>
            <person name="Miyauchi S."/>
            <person name="Viragh M."/>
            <person name="Kuo A."/>
            <person name="Thoen E."/>
            <person name="Andreopoulos B."/>
            <person name="Lu D."/>
            <person name="Skrede I."/>
            <person name="Drula E."/>
            <person name="Henrissat B."/>
            <person name="Morin E."/>
            <person name="Kohler A."/>
            <person name="Barry K."/>
            <person name="LaButti K."/>
            <person name="Morin E."/>
            <person name="Salamov A."/>
            <person name="Lipzen A."/>
            <person name="Mereny Z."/>
            <person name="Hegedus B."/>
            <person name="Baldrian P."/>
            <person name="Stursova M."/>
            <person name="Weitz H."/>
            <person name="Taylor A."/>
            <person name="Grigoriev I.V."/>
            <person name="Nagy L.G."/>
            <person name="Martin F."/>
            <person name="Kauserud H."/>
        </authorList>
    </citation>
    <scope>NUCLEOTIDE SEQUENCE</scope>
    <source>
        <strain evidence="2">9144</strain>
    </source>
</reference>
<proteinExistence type="predicted"/>
<comment type="caution">
    <text evidence="2">The sequence shown here is derived from an EMBL/GenBank/DDBJ whole genome shotgun (WGS) entry which is preliminary data.</text>
</comment>
<evidence type="ECO:0000313" key="2">
    <source>
        <dbReference type="EMBL" id="KAJ7230064.1"/>
    </source>
</evidence>
<organism evidence="2 3">
    <name type="scientific">Mycena pura</name>
    <dbReference type="NCBI Taxonomy" id="153505"/>
    <lineage>
        <taxon>Eukaryota</taxon>
        <taxon>Fungi</taxon>
        <taxon>Dikarya</taxon>
        <taxon>Basidiomycota</taxon>
        <taxon>Agaricomycotina</taxon>
        <taxon>Agaricomycetes</taxon>
        <taxon>Agaricomycetidae</taxon>
        <taxon>Agaricales</taxon>
        <taxon>Marasmiineae</taxon>
        <taxon>Mycenaceae</taxon>
        <taxon>Mycena</taxon>
    </lineage>
</organism>
<feature type="region of interest" description="Disordered" evidence="1">
    <location>
        <begin position="258"/>
        <end position="284"/>
    </location>
</feature>
<keyword evidence="3" id="KW-1185">Reference proteome</keyword>
<evidence type="ECO:0000256" key="1">
    <source>
        <dbReference type="SAM" id="MobiDB-lite"/>
    </source>
</evidence>
<evidence type="ECO:0000313" key="3">
    <source>
        <dbReference type="Proteomes" id="UP001219525"/>
    </source>
</evidence>
<sequence>MVLKLHIITSTTRNRTHSSAPQYLRTLLPSFELVVADLSFNTALIPPTLGSSSTHATFQGHSTPPFNSHLSITPAKCLHPFPRRASVKPCAVYSILVFLVHLSQPTCAIQVWLVGARPHARCCDQLGNTVYFPAAGVDAANPAITVRKIQGHDVRLRAPRLRLPRDSANPMCRVPLHPRTQAPAPRSGTRGAPVALRGLAGRRARHRLAVSGRAAVAELGAVVYGSISAALPLSKPDARALAQGGLDVDIDVQLLHATPPPDAEQQHAEREREGSGSHECDAGDEPCGGRWRWRWLPIACNELPRRRLRDVHSAQTLREIYEHAGELPTDGTEQQLVLVRRKRRVRTAKSCAECGGRVYILAHISTLLTSILLRNLLIDAYVPSSPPARSLDVFISAIADLEAVLEHIYVHYADSAWDLLVEQLLPGLDPSTGLGESLWPTLDGRARTHTA</sequence>
<protein>
    <submittedName>
        <fullName evidence="2">Uncharacterized protein</fullName>
    </submittedName>
</protein>
<dbReference type="AlphaFoldDB" id="A0AAD6YUJ4"/>
<name>A0AAD6YUJ4_9AGAR</name>
<gene>
    <name evidence="2" type="ORF">GGX14DRAFT_553556</name>
</gene>
<accession>A0AAD6YUJ4</accession>
<dbReference type="EMBL" id="JARJCW010000001">
    <property type="protein sequence ID" value="KAJ7230064.1"/>
    <property type="molecule type" value="Genomic_DNA"/>
</dbReference>
<feature type="compositionally biased region" description="Basic and acidic residues" evidence="1">
    <location>
        <begin position="264"/>
        <end position="281"/>
    </location>
</feature>
<dbReference type="Proteomes" id="UP001219525">
    <property type="component" value="Unassembled WGS sequence"/>
</dbReference>